<accession>A0A1G7NFG1</accession>
<dbReference type="FunFam" id="3.40.640.10:FF:000004">
    <property type="entry name" value="Acetylornithine aminotransferase"/>
    <property type="match status" value="1"/>
</dbReference>
<dbReference type="GO" id="GO:0030170">
    <property type="term" value="F:pyridoxal phosphate binding"/>
    <property type="evidence" value="ECO:0007669"/>
    <property type="project" value="UniProtKB-UniRule"/>
</dbReference>
<comment type="subcellular location">
    <subcellularLocation>
        <location evidence="9">Cytoplasm</location>
    </subcellularLocation>
</comment>
<protein>
    <recommendedName>
        <fullName evidence="9">Adenosylmethionine-8-amino-7-oxononanoate aminotransferase</fullName>
        <ecNumber evidence="9">2.6.1.62</ecNumber>
    </recommendedName>
    <alternativeName>
        <fullName evidence="9">7,8-diamino-pelargonic acid aminotransferase</fullName>
        <shortName evidence="9">DAPA AT</shortName>
        <shortName evidence="9">DAPA aminotransferase</shortName>
    </alternativeName>
    <alternativeName>
        <fullName evidence="9">7,8-diaminononanoate synthase</fullName>
        <shortName evidence="9">DANS</shortName>
    </alternativeName>
    <alternativeName>
        <fullName evidence="9">Diaminopelargonic acid synthase</fullName>
    </alternativeName>
</protein>
<proteinExistence type="inferred from homology"/>
<evidence type="ECO:0000256" key="8">
    <source>
        <dbReference type="ARBA" id="ARBA00048449"/>
    </source>
</evidence>
<comment type="subunit">
    <text evidence="9">Homodimer.</text>
</comment>
<keyword evidence="7 9" id="KW-0663">Pyridoxal phosphate</keyword>
<dbReference type="SUPFAM" id="SSF53383">
    <property type="entry name" value="PLP-dependent transferases"/>
    <property type="match status" value="1"/>
</dbReference>
<dbReference type="UniPathway" id="UPA00078">
    <property type="reaction ID" value="UER00160"/>
</dbReference>
<dbReference type="Gene3D" id="3.40.640.10">
    <property type="entry name" value="Type I PLP-dependent aspartate aminotransferase-like (Major domain)"/>
    <property type="match status" value="1"/>
</dbReference>
<feature type="binding site" evidence="9">
    <location>
        <begin position="111"/>
        <end position="112"/>
    </location>
    <ligand>
        <name>pyridoxal 5'-phosphate</name>
        <dbReference type="ChEBI" id="CHEBI:597326"/>
    </ligand>
</feature>
<dbReference type="InterPro" id="IPR015422">
    <property type="entry name" value="PyrdxlP-dep_Trfase_small"/>
</dbReference>
<dbReference type="InterPro" id="IPR005815">
    <property type="entry name" value="BioA"/>
</dbReference>
<feature type="binding site" evidence="9">
    <location>
        <begin position="307"/>
        <end position="308"/>
    </location>
    <ligand>
        <name>pyridoxal 5'-phosphate</name>
        <dbReference type="ChEBI" id="CHEBI:597326"/>
    </ligand>
</feature>
<keyword evidence="9" id="KW-0963">Cytoplasm</keyword>
<dbReference type="Proteomes" id="UP000183812">
    <property type="component" value="Unassembled WGS sequence"/>
</dbReference>
<dbReference type="EMBL" id="FNAY01000016">
    <property type="protein sequence ID" value="SDF72763.1"/>
    <property type="molecule type" value="Genomic_DNA"/>
</dbReference>
<dbReference type="InterPro" id="IPR015421">
    <property type="entry name" value="PyrdxlP-dep_Trfase_major"/>
</dbReference>
<comment type="function">
    <text evidence="9">Catalyzes the transfer of the alpha-amino group from S-adenosyl-L-methionine (SAM) to 7-keto-8-aminopelargonic acid (KAPA) to form 7,8-diaminopelargonic acid (DAPA). It is the only aminotransferase known to utilize SAM as an amino donor.</text>
</comment>
<feature type="binding site" evidence="9">
    <location>
        <position position="390"/>
    </location>
    <ligand>
        <name>substrate</name>
    </ligand>
</feature>
<evidence type="ECO:0000313" key="10">
    <source>
        <dbReference type="EMBL" id="SDF72763.1"/>
    </source>
</evidence>
<feature type="modified residue" description="N6-(pyridoxal phosphate)lysine" evidence="9">
    <location>
        <position position="278"/>
    </location>
</feature>
<keyword evidence="5 9" id="KW-0949">S-adenosyl-L-methionine</keyword>
<feature type="binding site" evidence="9">
    <location>
        <position position="51"/>
    </location>
    <ligand>
        <name>substrate</name>
    </ligand>
</feature>
<dbReference type="CDD" id="cd00610">
    <property type="entry name" value="OAT_like"/>
    <property type="match status" value="1"/>
</dbReference>
<keyword evidence="3 9" id="KW-0032">Aminotransferase</keyword>
<comment type="pathway">
    <text evidence="2 9">Cofactor biosynthesis; biotin biosynthesis; 7,8-diaminononanoate from 8-amino-7-oxononanoate (SAM route): step 1/1.</text>
</comment>
<gene>
    <name evidence="9" type="primary">bioA</name>
    <name evidence="10" type="ORF">SAMN04244550_02721</name>
</gene>
<dbReference type="Gene3D" id="3.90.1150.10">
    <property type="entry name" value="Aspartate Aminotransferase, domain 1"/>
    <property type="match status" value="1"/>
</dbReference>
<feature type="binding site" evidence="9">
    <location>
        <position position="249"/>
    </location>
    <ligand>
        <name>pyridoxal 5'-phosphate</name>
        <dbReference type="ChEBI" id="CHEBI:597326"/>
    </ligand>
</feature>
<keyword evidence="4 9" id="KW-0808">Transferase</keyword>
<dbReference type="GO" id="GO:0009102">
    <property type="term" value="P:biotin biosynthetic process"/>
    <property type="evidence" value="ECO:0007669"/>
    <property type="project" value="UniProtKB-UniRule"/>
</dbReference>
<comment type="catalytic activity">
    <reaction evidence="8 9">
        <text>(8S)-8-amino-7-oxononanoate + S-adenosyl-L-methionine = S-adenosyl-4-methylsulfanyl-2-oxobutanoate + (7R,8S)-7,8-diammoniononanoate</text>
        <dbReference type="Rhea" id="RHEA:16861"/>
        <dbReference type="ChEBI" id="CHEBI:16490"/>
        <dbReference type="ChEBI" id="CHEBI:59789"/>
        <dbReference type="ChEBI" id="CHEBI:149468"/>
        <dbReference type="ChEBI" id="CHEBI:149469"/>
        <dbReference type="EC" id="2.6.1.62"/>
    </reaction>
</comment>
<dbReference type="Pfam" id="PF00202">
    <property type="entry name" value="Aminotran_3"/>
    <property type="match status" value="1"/>
</dbReference>
<dbReference type="PROSITE" id="PS00600">
    <property type="entry name" value="AA_TRANSFER_CLASS_3"/>
    <property type="match status" value="1"/>
</dbReference>
<feature type="binding site" evidence="9">
    <location>
        <position position="306"/>
    </location>
    <ligand>
        <name>substrate</name>
    </ligand>
</feature>
<dbReference type="PANTHER" id="PTHR42684">
    <property type="entry name" value="ADENOSYLMETHIONINE-8-AMINO-7-OXONONANOATE AMINOTRANSFERASE"/>
    <property type="match status" value="1"/>
</dbReference>
<comment type="similarity">
    <text evidence="9">Belongs to the class-III pyridoxal-phosphate-dependent aminotransferase family. BioA subfamily.</text>
</comment>
<dbReference type="NCBIfam" id="NF004624">
    <property type="entry name" value="PRK05964.1"/>
    <property type="match status" value="1"/>
</dbReference>
<evidence type="ECO:0000256" key="5">
    <source>
        <dbReference type="ARBA" id="ARBA00022691"/>
    </source>
</evidence>
<evidence type="ECO:0000256" key="4">
    <source>
        <dbReference type="ARBA" id="ARBA00022679"/>
    </source>
</evidence>
<dbReference type="GO" id="GO:0005737">
    <property type="term" value="C:cytoplasm"/>
    <property type="evidence" value="ECO:0007669"/>
    <property type="project" value="UniProtKB-SubCell"/>
</dbReference>
<dbReference type="InterPro" id="IPR005814">
    <property type="entry name" value="Aminotrans_3"/>
</dbReference>
<dbReference type="HAMAP" id="MF_00834">
    <property type="entry name" value="BioA"/>
    <property type="match status" value="1"/>
</dbReference>
<reference evidence="10 11" key="1">
    <citation type="submission" date="2016-10" db="EMBL/GenBank/DDBJ databases">
        <authorList>
            <person name="de Groot N.N."/>
        </authorList>
    </citation>
    <scope>NUCLEOTIDE SEQUENCE [LARGE SCALE GENOMIC DNA]</scope>
    <source>
        <strain evidence="11">DSM 938 / 37b4</strain>
    </source>
</reference>
<dbReference type="NCBIfam" id="TIGR00508">
    <property type="entry name" value="bioA"/>
    <property type="match status" value="1"/>
</dbReference>
<dbReference type="RefSeq" id="WP_074555151.1">
    <property type="nucleotide sequence ID" value="NZ_CP119563.1"/>
</dbReference>
<evidence type="ECO:0000256" key="7">
    <source>
        <dbReference type="ARBA" id="ARBA00022898"/>
    </source>
</evidence>
<evidence type="ECO:0000256" key="1">
    <source>
        <dbReference type="ARBA" id="ARBA00001933"/>
    </source>
</evidence>
<dbReference type="InterPro" id="IPR015424">
    <property type="entry name" value="PyrdxlP-dep_Trfase"/>
</dbReference>
<name>A0A1G7NFG1_RHOCA</name>
<sequence>MTDDLAFDAAHVWHPYTARVSAAPQHKIVAAKGIWLTQEDGRQMIDAMSSWWCAAFGHAPAPLVRALQEQAATLPHVMFGGLTHRPAIELTRRLVKALPEGLDQVFYADSGSVAVEVAVKMAVQAQLAQGRRGRTRLATARGGYHGDTWTAMSLCDPETGMHAHFGSAIAPQHFVARPPVAYGADWPDEGRLNGLAEVEDLFDRHGDQIAAFIIEPVVQGASGMHFYHPAYLQGLRALCDRHDIALIFDEIATGFSRTGSDFALHKAGVVPDILCLGKALTGGMMSLAATVARRDLAGRVGALMHGPTFMANPLACAVAAAAMDLWQSHDWSAEARRIEAQLTQELAPARGFAGVADVRCLGGIGVIEMKAPLPLDPIHRFCAQTGVWLRPFGRLLYAMPPLTIGPDDLSRVTAAMRTIAGGL</sequence>
<dbReference type="PANTHER" id="PTHR42684:SF17">
    <property type="entry name" value="ADENOSYLMETHIONINE-8-AMINO-7-OXONONANOATE AMINOTRANSFERASE"/>
    <property type="match status" value="1"/>
</dbReference>
<feature type="binding site" evidence="9">
    <location>
        <position position="278"/>
    </location>
    <ligand>
        <name>substrate</name>
    </ligand>
</feature>
<evidence type="ECO:0000256" key="9">
    <source>
        <dbReference type="HAMAP-Rule" id="MF_00834"/>
    </source>
</evidence>
<dbReference type="AlphaFoldDB" id="A0A1G7NFG1"/>
<evidence type="ECO:0000256" key="2">
    <source>
        <dbReference type="ARBA" id="ARBA00005063"/>
    </source>
</evidence>
<evidence type="ECO:0000313" key="11">
    <source>
        <dbReference type="Proteomes" id="UP000183812"/>
    </source>
</evidence>
<dbReference type="OrthoDB" id="9801834at2"/>
<dbReference type="EC" id="2.6.1.62" evidence="9"/>
<dbReference type="GO" id="GO:0004015">
    <property type="term" value="F:adenosylmethionine-8-amino-7-oxononanoate transaminase activity"/>
    <property type="evidence" value="ECO:0007669"/>
    <property type="project" value="UniProtKB-UniRule"/>
</dbReference>
<feature type="binding site" evidence="9">
    <location>
        <position position="144"/>
    </location>
    <ligand>
        <name>substrate</name>
    </ligand>
</feature>
<evidence type="ECO:0000256" key="3">
    <source>
        <dbReference type="ARBA" id="ARBA00022576"/>
    </source>
</evidence>
<evidence type="ECO:0000256" key="6">
    <source>
        <dbReference type="ARBA" id="ARBA00022756"/>
    </source>
</evidence>
<dbReference type="InterPro" id="IPR049704">
    <property type="entry name" value="Aminotrans_3_PPA_site"/>
</dbReference>
<organism evidence="10 11">
    <name type="scientific">Rhodobacter capsulatus</name>
    <name type="common">Rhodopseudomonas capsulata</name>
    <dbReference type="NCBI Taxonomy" id="1061"/>
    <lineage>
        <taxon>Bacteria</taxon>
        <taxon>Pseudomonadati</taxon>
        <taxon>Pseudomonadota</taxon>
        <taxon>Alphaproteobacteria</taxon>
        <taxon>Rhodobacterales</taxon>
        <taxon>Rhodobacter group</taxon>
        <taxon>Rhodobacter</taxon>
    </lineage>
</organism>
<keyword evidence="6 9" id="KW-0093">Biotin biosynthesis</keyword>
<feature type="site" description="Participates in the substrate recognition with KAPA and in a stacking interaction with the adenine ring of SAM" evidence="9">
    <location>
        <position position="16"/>
    </location>
</feature>
<comment type="cofactor">
    <cofactor evidence="1 9">
        <name>pyridoxal 5'-phosphate</name>
        <dbReference type="ChEBI" id="CHEBI:597326"/>
    </cofactor>
</comment>